<reference evidence="3" key="4">
    <citation type="submission" date="2022-05" db="EMBL/GenBank/DDBJ databases">
        <title>Complete sequence of chromosome 1 of Synechococcus elongatus PCC 7942.</title>
        <authorList>
            <person name="Copeland A."/>
            <person name="Lucas S."/>
            <person name="Lapidus A."/>
            <person name="Barry K."/>
            <person name="Detter J.C."/>
            <person name="Glavina T."/>
            <person name="Hammon N."/>
            <person name="Israni S."/>
            <person name="Pitluck S."/>
            <person name="Schmutz J."/>
            <person name="Larimer F."/>
            <person name="Land M."/>
            <person name="Kyrpides N."/>
            <person name="Lykidis A."/>
            <person name="Golden S."/>
            <person name="Richardson P."/>
        </authorList>
    </citation>
    <scope>NUCLEOTIDE SEQUENCE</scope>
    <source>
        <strain evidence="3">PCC 7942</strain>
    </source>
</reference>
<organism evidence="2">
    <name type="scientific">Synechococcus elongatus (strain ATCC 33912 / PCC 7942 / FACHB-805)</name>
    <name type="common">Anacystis nidulans R2</name>
    <dbReference type="NCBI Taxonomy" id="1140"/>
    <lineage>
        <taxon>Bacteria</taxon>
        <taxon>Bacillati</taxon>
        <taxon>Cyanobacteriota</taxon>
        <taxon>Cyanophyceae</taxon>
        <taxon>Synechococcales</taxon>
        <taxon>Synechococcaceae</taxon>
        <taxon>Synechococcus</taxon>
    </lineage>
</organism>
<feature type="transmembrane region" description="Helical" evidence="1">
    <location>
        <begin position="46"/>
        <end position="67"/>
    </location>
</feature>
<dbReference type="PaxDb" id="1140-Synpcc7942_1812"/>
<name>Q8GJK4_SYNE7</name>
<keyword evidence="1" id="KW-1133">Transmembrane helix</keyword>
<dbReference type="Proteomes" id="UP000889800">
    <property type="component" value="Chromosome"/>
</dbReference>
<dbReference type="EMBL" id="AY157498">
    <property type="protein sequence ID" value="AAN46192.1"/>
    <property type="molecule type" value="Genomic_DNA"/>
</dbReference>
<dbReference type="EMBL" id="CP000100">
    <property type="protein sequence ID" value="ABB57842.1"/>
    <property type="molecule type" value="Genomic_DNA"/>
</dbReference>
<evidence type="ECO:0000313" key="3">
    <source>
        <dbReference type="EMBL" id="ABB57842.1"/>
    </source>
</evidence>
<evidence type="ECO:0000256" key="1">
    <source>
        <dbReference type="SAM" id="Phobius"/>
    </source>
</evidence>
<dbReference type="BioCyc" id="SYNEL:SYNPCC7942_1812-MONOMER"/>
<evidence type="ECO:0000313" key="4">
    <source>
        <dbReference type="Proteomes" id="UP000889800"/>
    </source>
</evidence>
<protein>
    <submittedName>
        <fullName evidence="2">Uncharacterized protein SEM0038</fullName>
    </submittedName>
</protein>
<keyword evidence="4" id="KW-1185">Reference proteome</keyword>
<keyword evidence="1" id="KW-0812">Transmembrane</keyword>
<keyword evidence="1" id="KW-0472">Membrane</keyword>
<dbReference type="HOGENOM" id="CLU_2412092_0_0_3"/>
<proteinExistence type="predicted"/>
<dbReference type="KEGG" id="syf:Synpcc7942_1812"/>
<evidence type="ECO:0000313" key="2">
    <source>
        <dbReference type="EMBL" id="AAN46192.1"/>
    </source>
</evidence>
<accession>Q8GJK4</accession>
<reference evidence="4" key="2">
    <citation type="submission" date="2005-08" db="EMBL/GenBank/DDBJ databases">
        <title>Complete sequence of chromosome 1 of Synechococcus elongatus PCC 7942.</title>
        <authorList>
            <consortium name="US DOE Joint Genome Institute"/>
            <person name="Copeland A."/>
            <person name="Lucas S."/>
            <person name="Lapidus A."/>
            <person name="Barry K."/>
            <person name="Detter J.C."/>
            <person name="Glavina T."/>
            <person name="Hammon N."/>
            <person name="Israni S."/>
            <person name="Pitluck S."/>
            <person name="Schmutz J."/>
            <person name="Larimer F."/>
            <person name="Land M."/>
            <person name="Kyrpides N."/>
            <person name="Lykidis A."/>
            <person name="Richardson P."/>
        </authorList>
    </citation>
    <scope>NUCLEOTIDE SEQUENCE [LARGE SCALE GENOMIC DNA]</scope>
    <source>
        <strain evidence="4">ATCC 33912 / PCC 7942 / FACHB-805</strain>
    </source>
</reference>
<dbReference type="AlphaFoldDB" id="Q8GJK4"/>
<gene>
    <name evidence="2" type="primary">SEM0038</name>
    <name evidence="3" type="ordered locus">Synpcc7942_1812</name>
</gene>
<reference evidence="3" key="3">
    <citation type="submission" date="2005-08" db="EMBL/GenBank/DDBJ databases">
        <authorList>
            <consortium name="US DOE Joint Genome Institute"/>
            <person name="Copeland A."/>
            <person name="Lucas S."/>
            <person name="Lapidus A."/>
            <person name="Barry K."/>
            <person name="Detter J.C."/>
            <person name="Glavina T."/>
            <person name="Hammon N."/>
            <person name="Israni S."/>
            <person name="Pitluck S."/>
            <person name="Schmutz J."/>
            <person name="Larimer F."/>
            <person name="Land M."/>
            <person name="Lykidis A."/>
            <person name="Golden S."/>
            <person name="Richardson P."/>
        </authorList>
    </citation>
    <scope>NUCLEOTIDE SEQUENCE</scope>
    <source>
        <strain evidence="3">PCC 7942</strain>
    </source>
</reference>
<sequence>MSLAKLRATIHFVVWGMGLTLFSRSRRRIPSGRTNIIPTSRTSRRAYLRAGMALLQLTALIMVLVWLRDTPRGAWAESDCQNSVFSSLCRDR</sequence>
<reference evidence="2" key="1">
    <citation type="submission" date="2002-10" db="EMBL/GenBank/DDBJ databases">
        <title>Synechococcus elongatus PCC7942 cosmid 4G8.</title>
        <authorList>
            <person name="Holtman C.K."/>
            <person name="Sandoval P."/>
            <person name="Chen Y."/>
            <person name="Socias T."/>
            <person name="McMurtry S."/>
            <person name="Gonzalez A."/>
            <person name="Salinas I."/>
            <person name="Golden S.S."/>
            <person name="Youderian P."/>
        </authorList>
    </citation>
    <scope>NUCLEOTIDE SEQUENCE</scope>
</reference>